<dbReference type="EMBL" id="KI686130">
    <property type="protein sequence ID" value="ETK87457.1"/>
    <property type="molecule type" value="Genomic_DNA"/>
</dbReference>
<dbReference type="EMBL" id="KI679469">
    <property type="protein sequence ID" value="ETL94040.1"/>
    <property type="molecule type" value="Genomic_DNA"/>
</dbReference>
<dbReference type="AlphaFoldDB" id="W2LBJ7"/>
<organism evidence="3">
    <name type="scientific">Phytophthora nicotianae</name>
    <name type="common">Potato buckeye rot agent</name>
    <name type="synonym">Phytophthora parasitica</name>
    <dbReference type="NCBI Taxonomy" id="4792"/>
    <lineage>
        <taxon>Eukaryota</taxon>
        <taxon>Sar</taxon>
        <taxon>Stramenopiles</taxon>
        <taxon>Oomycota</taxon>
        <taxon>Peronosporomycetes</taxon>
        <taxon>Peronosporales</taxon>
        <taxon>Peronosporaceae</taxon>
        <taxon>Phytophthora</taxon>
    </lineage>
</organism>
<protein>
    <submittedName>
        <fullName evidence="3">Uncharacterized protein</fullName>
    </submittedName>
</protein>
<reference evidence="2 4" key="3">
    <citation type="submission" date="2013-11" db="EMBL/GenBank/DDBJ databases">
        <title>The Genome Sequence of Phytophthora parasitica CJ05E6.</title>
        <authorList>
            <consortium name="The Broad Institute Genomics Platform"/>
            <person name="Russ C."/>
            <person name="Tyler B."/>
            <person name="Panabieres F."/>
            <person name="Shan W."/>
            <person name="Tripathy S."/>
            <person name="Grunwald N."/>
            <person name="Machado M."/>
            <person name="Johnson C.S."/>
            <person name="Arredondo F."/>
            <person name="Hong C."/>
            <person name="Coffey M."/>
            <person name="Young S.K."/>
            <person name="Zeng Q."/>
            <person name="Gargeya S."/>
            <person name="Fitzgerald M."/>
            <person name="Abouelleil A."/>
            <person name="Alvarado L."/>
            <person name="Chapman S.B."/>
            <person name="Gainer-Dewar J."/>
            <person name="Goldberg J."/>
            <person name="Griggs A."/>
            <person name="Gujja S."/>
            <person name="Hansen M."/>
            <person name="Howarth C."/>
            <person name="Imamovic A."/>
            <person name="Ireland A."/>
            <person name="Larimer J."/>
            <person name="McCowan C."/>
            <person name="Murphy C."/>
            <person name="Pearson M."/>
            <person name="Poon T.W."/>
            <person name="Priest M."/>
            <person name="Roberts A."/>
            <person name="Saif S."/>
            <person name="Shea T."/>
            <person name="Sykes S."/>
            <person name="Wortman J."/>
            <person name="Nusbaum C."/>
            <person name="Birren B."/>
        </authorList>
    </citation>
    <scope>NUCLEOTIDE SEQUENCE [LARGE SCALE GENOMIC DNA]</scope>
    <source>
        <strain evidence="2 4">CJ05E6</strain>
    </source>
</reference>
<dbReference type="EMBL" id="KI672755">
    <property type="protein sequence ID" value="ETL40881.1"/>
    <property type="molecule type" value="Genomic_DNA"/>
</dbReference>
<dbReference type="Proteomes" id="UP000053864">
    <property type="component" value="Unassembled WGS sequence"/>
</dbReference>
<proteinExistence type="predicted"/>
<evidence type="ECO:0000313" key="2">
    <source>
        <dbReference type="EMBL" id="ETL40881.1"/>
    </source>
</evidence>
<dbReference type="Proteomes" id="UP000054423">
    <property type="component" value="Unassembled WGS sequence"/>
</dbReference>
<evidence type="ECO:0000313" key="3">
    <source>
        <dbReference type="EMBL" id="ETL94040.1"/>
    </source>
</evidence>
<evidence type="ECO:0000313" key="1">
    <source>
        <dbReference type="EMBL" id="ETK87457.1"/>
    </source>
</evidence>
<accession>W2LBJ7</accession>
<feature type="non-terminal residue" evidence="3">
    <location>
        <position position="1"/>
    </location>
</feature>
<sequence>VNLFQGQFCSAKRFLEMLDGPYYDSYDLTRRT</sequence>
<reference evidence="3" key="1">
    <citation type="submission" date="2013-11" db="EMBL/GenBank/DDBJ databases">
        <title>The Genome Sequence of Phytophthora parasitica CHvinca01.</title>
        <authorList>
            <consortium name="The Broad Institute Genomics Platform"/>
            <person name="Russ C."/>
            <person name="Tyler B."/>
            <person name="Panabieres F."/>
            <person name="Shan W."/>
            <person name="Tripathy S."/>
            <person name="Grunwald N."/>
            <person name="Machado M."/>
            <person name="Johnson C.S."/>
            <person name="Arredondo F."/>
            <person name="Hong C."/>
            <person name="Coffey M."/>
            <person name="Young S.K."/>
            <person name="Zeng Q."/>
            <person name="Gargeya S."/>
            <person name="Fitzgerald M."/>
            <person name="Abouelleil A."/>
            <person name="Alvarado L."/>
            <person name="Chapman S.B."/>
            <person name="Gainer-Dewar J."/>
            <person name="Goldberg J."/>
            <person name="Griggs A."/>
            <person name="Gujja S."/>
            <person name="Hansen M."/>
            <person name="Howarth C."/>
            <person name="Imamovic A."/>
            <person name="Ireland A."/>
            <person name="Larimer J."/>
            <person name="McCowan C."/>
            <person name="Murphy C."/>
            <person name="Pearson M."/>
            <person name="Poon T.W."/>
            <person name="Priest M."/>
            <person name="Roberts A."/>
            <person name="Saif S."/>
            <person name="Shea T."/>
            <person name="Sykes S."/>
            <person name="Wortman J."/>
            <person name="Nusbaum C."/>
            <person name="Birren B."/>
        </authorList>
    </citation>
    <scope>NUCLEOTIDE SEQUENCE [LARGE SCALE GENOMIC DNA]</scope>
    <source>
        <strain evidence="3">CHvinca01</strain>
    </source>
</reference>
<dbReference type="Proteomes" id="UP000053236">
    <property type="component" value="Unassembled WGS sequence"/>
</dbReference>
<reference evidence="1" key="2">
    <citation type="submission" date="2013-11" db="EMBL/GenBank/DDBJ databases">
        <title>The Genome Sequence of Phytophthora parasitica CJ02B3.</title>
        <authorList>
            <consortium name="The Broad Institute Genomics Platform"/>
            <person name="Russ C."/>
            <person name="Tyler B."/>
            <person name="Panabieres F."/>
            <person name="Shan W."/>
            <person name="Tripathy S."/>
            <person name="Grunwald N."/>
            <person name="Machado M."/>
            <person name="Johnson C.S."/>
            <person name="Arredondo F."/>
            <person name="Hong C."/>
            <person name="Coffey M."/>
            <person name="Young S.K."/>
            <person name="Zeng Q."/>
            <person name="Gargeya S."/>
            <person name="Fitzgerald M."/>
            <person name="Abouelleil A."/>
            <person name="Alvarado L."/>
            <person name="Chapman S.B."/>
            <person name="Gainer-Dewar J."/>
            <person name="Goldberg J."/>
            <person name="Griggs A."/>
            <person name="Gujja S."/>
            <person name="Hansen M."/>
            <person name="Howarth C."/>
            <person name="Imamovic A."/>
            <person name="Ireland A."/>
            <person name="Larimer J."/>
            <person name="McCowan C."/>
            <person name="Murphy C."/>
            <person name="Pearson M."/>
            <person name="Poon T.W."/>
            <person name="Priest M."/>
            <person name="Roberts A."/>
            <person name="Saif S."/>
            <person name="Shea T."/>
            <person name="Sykes S."/>
            <person name="Wortman J."/>
            <person name="Nusbaum C."/>
            <person name="Birren B."/>
        </authorList>
    </citation>
    <scope>NUCLEOTIDE SEQUENCE [LARGE SCALE GENOMIC DNA]</scope>
    <source>
        <strain evidence="1">CJ02B3</strain>
    </source>
</reference>
<name>W2LBJ7_PHYNI</name>
<evidence type="ECO:0000313" key="4">
    <source>
        <dbReference type="Proteomes" id="UP000053864"/>
    </source>
</evidence>
<gene>
    <name evidence="1" type="ORF">L915_08129</name>
    <name evidence="2" type="ORF">L916_08051</name>
    <name evidence="3" type="ORF">L917_07945</name>
</gene>